<dbReference type="CDD" id="cd06261">
    <property type="entry name" value="TM_PBP2"/>
    <property type="match status" value="1"/>
</dbReference>
<name>A0ABW0KKW6_9BACT</name>
<keyword evidence="10" id="KW-1185">Reference proteome</keyword>
<keyword evidence="3" id="KW-1003">Cell membrane</keyword>
<evidence type="ECO:0000313" key="10">
    <source>
        <dbReference type="Proteomes" id="UP001596052"/>
    </source>
</evidence>
<dbReference type="PROSITE" id="PS50928">
    <property type="entry name" value="ABC_TM1"/>
    <property type="match status" value="1"/>
</dbReference>
<evidence type="ECO:0000256" key="6">
    <source>
        <dbReference type="ARBA" id="ARBA00023136"/>
    </source>
</evidence>
<feature type="transmembrane region" description="Helical" evidence="7">
    <location>
        <begin position="190"/>
        <end position="212"/>
    </location>
</feature>
<feature type="transmembrane region" description="Helical" evidence="7">
    <location>
        <begin position="115"/>
        <end position="140"/>
    </location>
</feature>
<dbReference type="EMBL" id="JBHSMQ010000001">
    <property type="protein sequence ID" value="MFC5453351.1"/>
    <property type="molecule type" value="Genomic_DNA"/>
</dbReference>
<dbReference type="InterPro" id="IPR000515">
    <property type="entry name" value="MetI-like"/>
</dbReference>
<dbReference type="Pfam" id="PF19300">
    <property type="entry name" value="BPD_transp_1_N"/>
    <property type="match status" value="1"/>
</dbReference>
<comment type="subcellular location">
    <subcellularLocation>
        <location evidence="1 7">Cell membrane</location>
        <topology evidence="1 7">Multi-pass membrane protein</topology>
    </subcellularLocation>
</comment>
<keyword evidence="5 7" id="KW-1133">Transmembrane helix</keyword>
<gene>
    <name evidence="9" type="ORF">ACFQDI_00675</name>
</gene>
<dbReference type="SUPFAM" id="SSF161098">
    <property type="entry name" value="MetI-like"/>
    <property type="match status" value="1"/>
</dbReference>
<keyword evidence="4 7" id="KW-0812">Transmembrane</keyword>
<feature type="transmembrane region" description="Helical" evidence="7">
    <location>
        <begin position="289"/>
        <end position="311"/>
    </location>
</feature>
<evidence type="ECO:0000256" key="2">
    <source>
        <dbReference type="ARBA" id="ARBA00022448"/>
    </source>
</evidence>
<evidence type="ECO:0000259" key="8">
    <source>
        <dbReference type="PROSITE" id="PS50928"/>
    </source>
</evidence>
<evidence type="ECO:0000256" key="7">
    <source>
        <dbReference type="RuleBase" id="RU363032"/>
    </source>
</evidence>
<dbReference type="PANTHER" id="PTHR43163:SF6">
    <property type="entry name" value="DIPEPTIDE TRANSPORT SYSTEM PERMEASE PROTEIN DPPB-RELATED"/>
    <property type="match status" value="1"/>
</dbReference>
<feature type="transmembrane region" description="Helical" evidence="7">
    <location>
        <begin position="251"/>
        <end position="269"/>
    </location>
</feature>
<protein>
    <submittedName>
        <fullName evidence="9">ABC transporter permease</fullName>
    </submittedName>
</protein>
<dbReference type="PANTHER" id="PTHR43163">
    <property type="entry name" value="DIPEPTIDE TRANSPORT SYSTEM PERMEASE PROTEIN DPPB-RELATED"/>
    <property type="match status" value="1"/>
</dbReference>
<keyword evidence="2 7" id="KW-0813">Transport</keyword>
<reference evidence="10" key="1">
    <citation type="journal article" date="2019" name="Int. J. Syst. Evol. Microbiol.">
        <title>The Global Catalogue of Microorganisms (GCM) 10K type strain sequencing project: providing services to taxonomists for standard genome sequencing and annotation.</title>
        <authorList>
            <consortium name="The Broad Institute Genomics Platform"/>
            <consortium name="The Broad Institute Genome Sequencing Center for Infectious Disease"/>
            <person name="Wu L."/>
            <person name="Ma J."/>
        </authorList>
    </citation>
    <scope>NUCLEOTIDE SEQUENCE [LARGE SCALE GENOMIC DNA]</scope>
    <source>
        <strain evidence="10">CGMCC 4.1469</strain>
    </source>
</reference>
<dbReference type="InterPro" id="IPR045621">
    <property type="entry name" value="BPD_transp_1_N"/>
</dbReference>
<organism evidence="9 10">
    <name type="scientific">Prosthecobacter fluviatilis</name>
    <dbReference type="NCBI Taxonomy" id="445931"/>
    <lineage>
        <taxon>Bacteria</taxon>
        <taxon>Pseudomonadati</taxon>
        <taxon>Verrucomicrobiota</taxon>
        <taxon>Verrucomicrobiia</taxon>
        <taxon>Verrucomicrobiales</taxon>
        <taxon>Verrucomicrobiaceae</taxon>
        <taxon>Prosthecobacter</taxon>
    </lineage>
</organism>
<evidence type="ECO:0000256" key="4">
    <source>
        <dbReference type="ARBA" id="ARBA00022692"/>
    </source>
</evidence>
<dbReference type="RefSeq" id="WP_377162343.1">
    <property type="nucleotide sequence ID" value="NZ_JBHSMQ010000001.1"/>
</dbReference>
<dbReference type="Pfam" id="PF00528">
    <property type="entry name" value="BPD_transp_1"/>
    <property type="match status" value="1"/>
</dbReference>
<dbReference type="Gene3D" id="1.10.3720.10">
    <property type="entry name" value="MetI-like"/>
    <property type="match status" value="1"/>
</dbReference>
<accession>A0ABW0KKW6</accession>
<feature type="domain" description="ABC transmembrane type-1" evidence="8">
    <location>
        <begin position="115"/>
        <end position="308"/>
    </location>
</feature>
<proteinExistence type="inferred from homology"/>
<evidence type="ECO:0000313" key="9">
    <source>
        <dbReference type="EMBL" id="MFC5453351.1"/>
    </source>
</evidence>
<dbReference type="InterPro" id="IPR035906">
    <property type="entry name" value="MetI-like_sf"/>
</dbReference>
<evidence type="ECO:0000256" key="3">
    <source>
        <dbReference type="ARBA" id="ARBA00022475"/>
    </source>
</evidence>
<keyword evidence="6 7" id="KW-0472">Membrane</keyword>
<sequence>MKRFIIQRLMAAAPVLFGVLLLTFGLSRLLPDDFAVRLGGEHASAEMLADIRWAHGLDKPLFVAWDRLLSGNMAAAFDTQFIGHCRKLFTLDFGRSWSALRPVSHMLREGVGASLAITVPVMLGSAAASVVLGMLGAFVWRTHWDRWLLGACTLNMSIPGVALILAAQYFVAFEWGWAPVHGWAGGRGLILPVLLGIVIGLGADVRFCRAVLLKEMNEDFMRTALAKGVGGWRLCTVHSLRPALGPLLARWLPRLPFLLTGSLFLERVFGIPGLGGMMVDAISARDFPVINVMTFIAAVLHLLGQTVADVLSARIDPRIRIS</sequence>
<evidence type="ECO:0000256" key="5">
    <source>
        <dbReference type="ARBA" id="ARBA00022989"/>
    </source>
</evidence>
<dbReference type="Proteomes" id="UP001596052">
    <property type="component" value="Unassembled WGS sequence"/>
</dbReference>
<feature type="transmembrane region" description="Helical" evidence="7">
    <location>
        <begin position="147"/>
        <end position="170"/>
    </location>
</feature>
<comment type="caution">
    <text evidence="9">The sequence shown here is derived from an EMBL/GenBank/DDBJ whole genome shotgun (WGS) entry which is preliminary data.</text>
</comment>
<evidence type="ECO:0000256" key="1">
    <source>
        <dbReference type="ARBA" id="ARBA00004651"/>
    </source>
</evidence>
<comment type="similarity">
    <text evidence="7">Belongs to the binding-protein-dependent transport system permease family.</text>
</comment>